<dbReference type="Proteomes" id="UP000022910">
    <property type="component" value="Unassembled WGS sequence"/>
</dbReference>
<feature type="region of interest" description="Disordered" evidence="2">
    <location>
        <begin position="59"/>
        <end position="80"/>
    </location>
</feature>
<feature type="domain" description="RRM" evidence="3">
    <location>
        <begin position="135"/>
        <end position="217"/>
    </location>
</feature>
<dbReference type="EMBL" id="JEMT01029741">
    <property type="protein sequence ID" value="EXX51013.1"/>
    <property type="molecule type" value="Genomic_DNA"/>
</dbReference>
<dbReference type="OrthoDB" id="2327301at2759"/>
<dbReference type="Gene3D" id="3.30.70.330">
    <property type="match status" value="1"/>
</dbReference>
<keyword evidence="5" id="KW-1185">Reference proteome</keyword>
<dbReference type="InterPro" id="IPR012677">
    <property type="entry name" value="Nucleotide-bd_a/b_plait_sf"/>
</dbReference>
<dbReference type="InterPro" id="IPR035979">
    <property type="entry name" value="RBD_domain_sf"/>
</dbReference>
<dbReference type="SUPFAM" id="SSF54928">
    <property type="entry name" value="RNA-binding domain, RBD"/>
    <property type="match status" value="1"/>
</dbReference>
<feature type="region of interest" description="Disordered" evidence="2">
    <location>
        <begin position="94"/>
        <end position="113"/>
    </location>
</feature>
<evidence type="ECO:0000259" key="3">
    <source>
        <dbReference type="PROSITE" id="PS50102"/>
    </source>
</evidence>
<dbReference type="HOGENOM" id="CLU_1019953_0_0_1"/>
<dbReference type="InterPro" id="IPR000504">
    <property type="entry name" value="RRM_dom"/>
</dbReference>
<proteinExistence type="predicted"/>
<accession>A0A015L881</accession>
<comment type="caution">
    <text evidence="4">The sequence shown here is derived from an EMBL/GenBank/DDBJ whole genome shotgun (WGS) entry which is preliminary data.</text>
</comment>
<protein>
    <recommendedName>
        <fullName evidence="3">RRM domain-containing protein</fullName>
    </recommendedName>
</protein>
<dbReference type="PROSITE" id="PS50102">
    <property type="entry name" value="RRM"/>
    <property type="match status" value="1"/>
</dbReference>
<organism evidence="4 5">
    <name type="scientific">Rhizophagus irregularis (strain DAOM 197198w)</name>
    <name type="common">Glomus intraradices</name>
    <dbReference type="NCBI Taxonomy" id="1432141"/>
    <lineage>
        <taxon>Eukaryota</taxon>
        <taxon>Fungi</taxon>
        <taxon>Fungi incertae sedis</taxon>
        <taxon>Mucoromycota</taxon>
        <taxon>Glomeromycotina</taxon>
        <taxon>Glomeromycetes</taxon>
        <taxon>Glomerales</taxon>
        <taxon>Glomeraceae</taxon>
        <taxon>Rhizophagus</taxon>
    </lineage>
</organism>
<keyword evidence="1" id="KW-0694">RNA-binding</keyword>
<reference evidence="4 5" key="1">
    <citation type="submission" date="2014-02" db="EMBL/GenBank/DDBJ databases">
        <title>Single nucleus genome sequencing reveals high similarity among nuclei of an endomycorrhizal fungus.</title>
        <authorList>
            <person name="Lin K."/>
            <person name="Geurts R."/>
            <person name="Zhang Z."/>
            <person name="Limpens E."/>
            <person name="Saunders D.G."/>
            <person name="Mu D."/>
            <person name="Pang E."/>
            <person name="Cao H."/>
            <person name="Cha H."/>
            <person name="Lin T."/>
            <person name="Zhou Q."/>
            <person name="Shang Y."/>
            <person name="Li Y."/>
            <person name="Ivanov S."/>
            <person name="Sharma T."/>
            <person name="Velzen R.V."/>
            <person name="Ruijter N.D."/>
            <person name="Aanen D.K."/>
            <person name="Win J."/>
            <person name="Kamoun S."/>
            <person name="Bisseling T."/>
            <person name="Huang S."/>
        </authorList>
    </citation>
    <scope>NUCLEOTIDE SEQUENCE [LARGE SCALE GENOMIC DNA]</scope>
    <source>
        <strain evidence="5">DAOM197198w</strain>
    </source>
</reference>
<evidence type="ECO:0000256" key="1">
    <source>
        <dbReference type="PROSITE-ProRule" id="PRU00176"/>
    </source>
</evidence>
<dbReference type="AlphaFoldDB" id="A0A015L881"/>
<evidence type="ECO:0000256" key="2">
    <source>
        <dbReference type="SAM" id="MobiDB-lite"/>
    </source>
</evidence>
<dbReference type="GO" id="GO:0003723">
    <property type="term" value="F:RNA binding"/>
    <property type="evidence" value="ECO:0007669"/>
    <property type="project" value="UniProtKB-UniRule"/>
</dbReference>
<feature type="compositionally biased region" description="Polar residues" evidence="2">
    <location>
        <begin position="59"/>
        <end position="72"/>
    </location>
</feature>
<gene>
    <name evidence="4" type="ORF">RirG_265540</name>
</gene>
<sequence length="315" mass="37052">MLIKLIFKMSIQNLLRTSRSNYGLQFASLYRLTSIRRYSTNVDETQANNIQTNANVKDKPITNTSDTKSYSMNAGRSNSFANRRRARDRIENQTLSRTLDQRSVPPPSSMLRNWENSPKKLHLNFWKEPYTRLYQNIHISKLPISVTHQDIEMLTQGIYPDNENPINKIFMVYNDYYKPTGSAWIQFNHSRNASLFAKYVNQKTFYGNKLNVELMKYIPEEIQMDPLNYRVGKCIILAGLPRDVTKSYLEEYLIQKSNKRFELADVTREAATISDTSKWLILSNSSEDIYFIFDRIHNKYFDSDNEYKLKARVVR</sequence>
<evidence type="ECO:0000313" key="4">
    <source>
        <dbReference type="EMBL" id="EXX51013.1"/>
    </source>
</evidence>
<name>A0A015L881_RHIIW</name>
<evidence type="ECO:0000313" key="5">
    <source>
        <dbReference type="Proteomes" id="UP000022910"/>
    </source>
</evidence>